<name>A0ABP4NW45_9ACTN</name>
<reference evidence="2" key="1">
    <citation type="journal article" date="2019" name="Int. J. Syst. Evol. Microbiol.">
        <title>The Global Catalogue of Microorganisms (GCM) 10K type strain sequencing project: providing services to taxonomists for standard genome sequencing and annotation.</title>
        <authorList>
            <consortium name="The Broad Institute Genomics Platform"/>
            <consortium name="The Broad Institute Genome Sequencing Center for Infectious Disease"/>
            <person name="Wu L."/>
            <person name="Ma J."/>
        </authorList>
    </citation>
    <scope>NUCLEOTIDE SEQUENCE [LARGE SCALE GENOMIC DNA]</scope>
    <source>
        <strain evidence="2">JCM 15933</strain>
    </source>
</reference>
<evidence type="ECO:0000313" key="2">
    <source>
        <dbReference type="Proteomes" id="UP001501470"/>
    </source>
</evidence>
<dbReference type="EMBL" id="BAAAQD010000041">
    <property type="protein sequence ID" value="GAA1568975.1"/>
    <property type="molecule type" value="Genomic_DNA"/>
</dbReference>
<comment type="caution">
    <text evidence="1">The sequence shown here is derived from an EMBL/GenBank/DDBJ whole genome shotgun (WGS) entry which is preliminary data.</text>
</comment>
<protein>
    <submittedName>
        <fullName evidence="1">Uncharacterized protein</fullName>
    </submittedName>
</protein>
<gene>
    <name evidence="1" type="ORF">GCM10009827_108400</name>
</gene>
<organism evidence="1 2">
    <name type="scientific">Dactylosporangium maewongense</name>
    <dbReference type="NCBI Taxonomy" id="634393"/>
    <lineage>
        <taxon>Bacteria</taxon>
        <taxon>Bacillati</taxon>
        <taxon>Actinomycetota</taxon>
        <taxon>Actinomycetes</taxon>
        <taxon>Micromonosporales</taxon>
        <taxon>Micromonosporaceae</taxon>
        <taxon>Dactylosporangium</taxon>
    </lineage>
</organism>
<dbReference type="RefSeq" id="WP_344513807.1">
    <property type="nucleotide sequence ID" value="NZ_BAAAQD010000041.1"/>
</dbReference>
<evidence type="ECO:0000313" key="1">
    <source>
        <dbReference type="EMBL" id="GAA1568975.1"/>
    </source>
</evidence>
<accession>A0ABP4NW45</accession>
<sequence>MAPDIRRAPSLDEVRRYHLDRLNQALRRPSMWGRELSIRLLMDDVAFVDGTDELWRQEHDDLRVRGAFNPLGVHGAFTAILPGYQDDGAAVASVYADIAWRLGWLTVDRTLPDDEHQQLSAETDRWSGRDRQLDEIVAELGPPSVLFGGSNPRYAKTLAYAAASGARGLVCLHFASTYDWNAPQPQPEAQPVLVAVRYGTGAFADTFTFTPAGSAYRHDREV</sequence>
<keyword evidence="2" id="KW-1185">Reference proteome</keyword>
<proteinExistence type="predicted"/>
<dbReference type="Proteomes" id="UP001501470">
    <property type="component" value="Unassembled WGS sequence"/>
</dbReference>